<accession>A0ABW0ICG8</accession>
<evidence type="ECO:0000313" key="3">
    <source>
        <dbReference type="Proteomes" id="UP001596106"/>
    </source>
</evidence>
<feature type="domain" description="Fido" evidence="1">
    <location>
        <begin position="4"/>
        <end position="122"/>
    </location>
</feature>
<dbReference type="NCBIfam" id="TIGR01550">
    <property type="entry name" value="DOC_P1"/>
    <property type="match status" value="1"/>
</dbReference>
<dbReference type="PANTHER" id="PTHR39426">
    <property type="entry name" value="HOMOLOGY TO DEATH-ON-CURING PROTEIN OF PHAGE P1"/>
    <property type="match status" value="1"/>
</dbReference>
<protein>
    <submittedName>
        <fullName evidence="2">Type II toxin-antitoxin system death-on-curing family toxin</fullName>
    </submittedName>
</protein>
<keyword evidence="3" id="KW-1185">Reference proteome</keyword>
<dbReference type="RefSeq" id="WP_379844440.1">
    <property type="nucleotide sequence ID" value="NZ_JBHSMA010000002.1"/>
</dbReference>
<organism evidence="2 3">
    <name type="scientific">Larkinella bovis</name>
    <dbReference type="NCBI Taxonomy" id="683041"/>
    <lineage>
        <taxon>Bacteria</taxon>
        <taxon>Pseudomonadati</taxon>
        <taxon>Bacteroidota</taxon>
        <taxon>Cytophagia</taxon>
        <taxon>Cytophagales</taxon>
        <taxon>Spirosomataceae</taxon>
        <taxon>Larkinella</taxon>
    </lineage>
</organism>
<dbReference type="Pfam" id="PF02661">
    <property type="entry name" value="Fic"/>
    <property type="match status" value="1"/>
</dbReference>
<dbReference type="Proteomes" id="UP001596106">
    <property type="component" value="Unassembled WGS sequence"/>
</dbReference>
<evidence type="ECO:0000313" key="2">
    <source>
        <dbReference type="EMBL" id="MFC5409842.1"/>
    </source>
</evidence>
<dbReference type="InterPro" id="IPR036597">
    <property type="entry name" value="Fido-like_dom_sf"/>
</dbReference>
<dbReference type="InterPro" id="IPR006440">
    <property type="entry name" value="Doc"/>
</dbReference>
<name>A0ABW0ICG8_9BACT</name>
<dbReference type="SUPFAM" id="SSF140931">
    <property type="entry name" value="Fic-like"/>
    <property type="match status" value="1"/>
</dbReference>
<dbReference type="EMBL" id="JBHSMA010000002">
    <property type="protein sequence ID" value="MFC5409842.1"/>
    <property type="molecule type" value="Genomic_DNA"/>
</dbReference>
<dbReference type="PROSITE" id="PS51459">
    <property type="entry name" value="FIDO"/>
    <property type="match status" value="1"/>
</dbReference>
<reference evidence="3" key="1">
    <citation type="journal article" date="2019" name="Int. J. Syst. Evol. Microbiol.">
        <title>The Global Catalogue of Microorganisms (GCM) 10K type strain sequencing project: providing services to taxonomists for standard genome sequencing and annotation.</title>
        <authorList>
            <consortium name="The Broad Institute Genomics Platform"/>
            <consortium name="The Broad Institute Genome Sequencing Center for Infectious Disease"/>
            <person name="Wu L."/>
            <person name="Ma J."/>
        </authorList>
    </citation>
    <scope>NUCLEOTIDE SEQUENCE [LARGE SCALE GENOMIC DNA]</scope>
    <source>
        <strain evidence="3">CCUG 55250</strain>
    </source>
</reference>
<dbReference type="PIRSF" id="PIRSF018297">
    <property type="entry name" value="Doc"/>
    <property type="match status" value="1"/>
</dbReference>
<gene>
    <name evidence="2" type="ORF">ACFPMF_11020</name>
</gene>
<sequence length="129" mass="14441">MTYPNVEDIVLLHGIIIQQSGGLAGIRDQGGLEAAVTQPKMTFAGEDLYPTIIEKASALCFSLVMNHPFIDGNKRIGHAAMEFFLMRNGYEVRADIDEQEQIILDLAAGLLDRETFTQWLKKRIVVLTY</sequence>
<comment type="caution">
    <text evidence="2">The sequence shown here is derived from an EMBL/GenBank/DDBJ whole genome shotgun (WGS) entry which is preliminary data.</text>
</comment>
<proteinExistence type="predicted"/>
<dbReference type="Gene3D" id="1.20.120.1870">
    <property type="entry name" value="Fic/DOC protein, Fido domain"/>
    <property type="match status" value="1"/>
</dbReference>
<dbReference type="InterPro" id="IPR053737">
    <property type="entry name" value="Type_II_TA_Toxin"/>
</dbReference>
<dbReference type="PANTHER" id="PTHR39426:SF1">
    <property type="entry name" value="HOMOLOGY TO DEATH-ON-CURING PROTEIN OF PHAGE P1"/>
    <property type="match status" value="1"/>
</dbReference>
<dbReference type="InterPro" id="IPR003812">
    <property type="entry name" value="Fido"/>
</dbReference>
<evidence type="ECO:0000259" key="1">
    <source>
        <dbReference type="PROSITE" id="PS51459"/>
    </source>
</evidence>